<keyword evidence="1" id="KW-1133">Transmembrane helix</keyword>
<reference evidence="2 3" key="1">
    <citation type="submission" date="2024-09" db="EMBL/GenBank/DDBJ databases">
        <authorList>
            <person name="Sun Q."/>
            <person name="Mori K."/>
        </authorList>
    </citation>
    <scope>NUCLEOTIDE SEQUENCE [LARGE SCALE GENOMIC DNA]</scope>
    <source>
        <strain evidence="2 3">CCM 7759</strain>
    </source>
</reference>
<sequence>MLHRYRPLVAAVWSAAIPGFGQMYNRQLGKAVIFIVLEVLINDKSHLNTAIFYSWLFQIQSAQQSIDYQWLLFYPCFYIYAIYDAYHFCCNRLRIAEPAGIVVPFVVTWLLGTVSVIFSSGQRVFYGLERIGPVFLGVLVILVCLVGGCWLVVWRSRRKGLP</sequence>
<feature type="transmembrane region" description="Helical" evidence="1">
    <location>
        <begin position="98"/>
        <end position="119"/>
    </location>
</feature>
<dbReference type="Proteomes" id="UP001589776">
    <property type="component" value="Unassembled WGS sequence"/>
</dbReference>
<feature type="transmembrane region" description="Helical" evidence="1">
    <location>
        <begin position="68"/>
        <end position="86"/>
    </location>
</feature>
<protein>
    <recommendedName>
        <fullName evidence="4">DUF5683 domain-containing protein</fullName>
    </recommendedName>
</protein>
<organism evidence="2 3">
    <name type="scientific">Paenibacillus chartarius</name>
    <dbReference type="NCBI Taxonomy" id="747481"/>
    <lineage>
        <taxon>Bacteria</taxon>
        <taxon>Bacillati</taxon>
        <taxon>Bacillota</taxon>
        <taxon>Bacilli</taxon>
        <taxon>Bacillales</taxon>
        <taxon>Paenibacillaceae</taxon>
        <taxon>Paenibacillus</taxon>
    </lineage>
</organism>
<dbReference type="RefSeq" id="WP_377472334.1">
    <property type="nucleotide sequence ID" value="NZ_JBHLWN010000077.1"/>
</dbReference>
<name>A0ABV6DQI7_9BACL</name>
<gene>
    <name evidence="2" type="ORF">ACFFK0_21095</name>
</gene>
<dbReference type="EMBL" id="JBHLWN010000077">
    <property type="protein sequence ID" value="MFC0214909.1"/>
    <property type="molecule type" value="Genomic_DNA"/>
</dbReference>
<comment type="caution">
    <text evidence="2">The sequence shown here is derived from an EMBL/GenBank/DDBJ whole genome shotgun (WGS) entry which is preliminary data.</text>
</comment>
<keyword evidence="3" id="KW-1185">Reference proteome</keyword>
<proteinExistence type="predicted"/>
<evidence type="ECO:0000313" key="3">
    <source>
        <dbReference type="Proteomes" id="UP001589776"/>
    </source>
</evidence>
<evidence type="ECO:0008006" key="4">
    <source>
        <dbReference type="Google" id="ProtNLM"/>
    </source>
</evidence>
<accession>A0ABV6DQI7</accession>
<keyword evidence="1" id="KW-0812">Transmembrane</keyword>
<evidence type="ECO:0000256" key="1">
    <source>
        <dbReference type="SAM" id="Phobius"/>
    </source>
</evidence>
<evidence type="ECO:0000313" key="2">
    <source>
        <dbReference type="EMBL" id="MFC0214909.1"/>
    </source>
</evidence>
<feature type="transmembrane region" description="Helical" evidence="1">
    <location>
        <begin position="131"/>
        <end position="153"/>
    </location>
</feature>
<keyword evidence="1" id="KW-0472">Membrane</keyword>